<feature type="transmembrane region" description="Helical" evidence="13">
    <location>
        <begin position="422"/>
        <end position="443"/>
    </location>
</feature>
<evidence type="ECO:0000256" key="6">
    <source>
        <dbReference type="ARBA" id="ARBA00022449"/>
    </source>
</evidence>
<evidence type="ECO:0000256" key="4">
    <source>
        <dbReference type="ARBA" id="ARBA00020268"/>
    </source>
</evidence>
<evidence type="ECO:0000313" key="15">
    <source>
        <dbReference type="Proteomes" id="UP001524473"/>
    </source>
</evidence>
<evidence type="ECO:0000256" key="3">
    <source>
        <dbReference type="ARBA" id="ARBA00010199"/>
    </source>
</evidence>
<keyword evidence="6" id="KW-0050">Antiport</keyword>
<dbReference type="InterPro" id="IPR050222">
    <property type="entry name" value="MATE_MdtK"/>
</dbReference>
<dbReference type="RefSeq" id="WP_066863613.1">
    <property type="nucleotide sequence ID" value="NZ_CABKVV010000013.1"/>
</dbReference>
<evidence type="ECO:0000256" key="1">
    <source>
        <dbReference type="ARBA" id="ARBA00003408"/>
    </source>
</evidence>
<evidence type="ECO:0000256" key="2">
    <source>
        <dbReference type="ARBA" id="ARBA00004651"/>
    </source>
</evidence>
<sequence>MEERELSQNKMGTARMFPLILSMAVPAMFSMLVQALYNIVDSYFVSQVSEKGLAAISLAFPIQNLLIAFGVGTAVGVTSLISRRLGQGRQDEADSAATHGILLSLCTYVLFALYGAFFTTPFFRMFESDPEIVQMGDTYISICCIFSFGLFVEISLEKILQATGNMIWPMIFQLVGAVSNIILDPILIFGMFGMPAMGVAGAAIATVGGQIIAMIFSIVVVVLREHAVRITFRGFRPHWRTVRDIYTVGLPAIVMQSIGTVMTMALNGILSAFSTAAYTVFGLYFKLQSFVFMPVFGLTQGLMPIMGYNYGARNKKRLLSALKQGCVIALIIMTLGLLVFLLFPAQLLGIFNASRELLEIGVPALRIIASCFLFAALGIVSSTLFQAVGRGVYSLIVSLMRQLVVLVPAAWVLARITGEVNAVWWAFPIAEVFSLIASIFLFLRLYRKEIRVLETARER</sequence>
<comment type="subcellular location">
    <subcellularLocation>
        <location evidence="2">Cell membrane</location>
        <topology evidence="2">Multi-pass membrane protein</topology>
    </subcellularLocation>
</comment>
<feature type="transmembrane region" description="Helical" evidence="13">
    <location>
        <begin position="138"/>
        <end position="156"/>
    </location>
</feature>
<feature type="transmembrane region" description="Helical" evidence="13">
    <location>
        <begin position="322"/>
        <end position="343"/>
    </location>
</feature>
<keyword evidence="10" id="KW-0406">Ion transport</keyword>
<proteinExistence type="inferred from homology"/>
<feature type="transmembrane region" description="Helical" evidence="13">
    <location>
        <begin position="101"/>
        <end position="118"/>
    </location>
</feature>
<keyword evidence="9 13" id="KW-1133">Transmembrane helix</keyword>
<keyword evidence="11 13" id="KW-0472">Membrane</keyword>
<feature type="transmembrane region" description="Helical" evidence="13">
    <location>
        <begin position="20"/>
        <end position="40"/>
    </location>
</feature>
<dbReference type="GeneID" id="90532326"/>
<feature type="transmembrane region" description="Helical" evidence="13">
    <location>
        <begin position="168"/>
        <end position="192"/>
    </location>
</feature>
<dbReference type="NCBIfam" id="TIGR00797">
    <property type="entry name" value="matE"/>
    <property type="match status" value="1"/>
</dbReference>
<dbReference type="PANTHER" id="PTHR43298:SF2">
    <property type="entry name" value="FMN_FAD EXPORTER YEEO-RELATED"/>
    <property type="match status" value="1"/>
</dbReference>
<comment type="caution">
    <text evidence="14">The sequence shown here is derived from an EMBL/GenBank/DDBJ whole genome shotgun (WGS) entry which is preliminary data.</text>
</comment>
<dbReference type="InterPro" id="IPR048279">
    <property type="entry name" value="MdtK-like"/>
</dbReference>
<organism evidence="14 15">
    <name type="scientific">Neglectibacter timonensis</name>
    <dbReference type="NCBI Taxonomy" id="1776382"/>
    <lineage>
        <taxon>Bacteria</taxon>
        <taxon>Bacillati</taxon>
        <taxon>Bacillota</taxon>
        <taxon>Clostridia</taxon>
        <taxon>Eubacteriales</taxon>
        <taxon>Oscillospiraceae</taxon>
        <taxon>Neglectibacter</taxon>
    </lineage>
</organism>
<gene>
    <name evidence="14" type="ORF">NE695_00475</name>
</gene>
<dbReference type="InterPro" id="IPR002528">
    <property type="entry name" value="MATE_fam"/>
</dbReference>
<feature type="transmembrane region" description="Helical" evidence="13">
    <location>
        <begin position="245"/>
        <end position="270"/>
    </location>
</feature>
<evidence type="ECO:0000256" key="13">
    <source>
        <dbReference type="SAM" id="Phobius"/>
    </source>
</evidence>
<evidence type="ECO:0000256" key="12">
    <source>
        <dbReference type="ARBA" id="ARBA00031636"/>
    </source>
</evidence>
<feature type="transmembrane region" description="Helical" evidence="13">
    <location>
        <begin position="60"/>
        <end position="81"/>
    </location>
</feature>
<evidence type="ECO:0000256" key="5">
    <source>
        <dbReference type="ARBA" id="ARBA00022448"/>
    </source>
</evidence>
<dbReference type="PANTHER" id="PTHR43298">
    <property type="entry name" value="MULTIDRUG RESISTANCE PROTEIN NORM-RELATED"/>
    <property type="match status" value="1"/>
</dbReference>
<feature type="transmembrane region" description="Helical" evidence="13">
    <location>
        <begin position="198"/>
        <end position="224"/>
    </location>
</feature>
<comment type="function">
    <text evidence="1">Multidrug efflux pump.</text>
</comment>
<feature type="transmembrane region" description="Helical" evidence="13">
    <location>
        <begin position="392"/>
        <end position="416"/>
    </location>
</feature>
<keyword evidence="5" id="KW-0813">Transport</keyword>
<dbReference type="CDD" id="cd13144">
    <property type="entry name" value="MATE_like_4"/>
    <property type="match status" value="1"/>
</dbReference>
<keyword evidence="7" id="KW-1003">Cell membrane</keyword>
<name>A0ABT1RUR9_9FIRM</name>
<keyword evidence="8 13" id="KW-0812">Transmembrane</keyword>
<evidence type="ECO:0000256" key="9">
    <source>
        <dbReference type="ARBA" id="ARBA00022989"/>
    </source>
</evidence>
<evidence type="ECO:0000313" key="14">
    <source>
        <dbReference type="EMBL" id="MCQ4838385.1"/>
    </source>
</evidence>
<protein>
    <recommendedName>
        <fullName evidence="4">Probable multidrug resistance protein NorM</fullName>
    </recommendedName>
    <alternativeName>
        <fullName evidence="12">Multidrug-efflux transporter</fullName>
    </alternativeName>
</protein>
<evidence type="ECO:0000256" key="7">
    <source>
        <dbReference type="ARBA" id="ARBA00022475"/>
    </source>
</evidence>
<evidence type="ECO:0000256" key="11">
    <source>
        <dbReference type="ARBA" id="ARBA00023136"/>
    </source>
</evidence>
<feature type="transmembrane region" description="Helical" evidence="13">
    <location>
        <begin position="363"/>
        <end position="385"/>
    </location>
</feature>
<keyword evidence="15" id="KW-1185">Reference proteome</keyword>
<dbReference type="Pfam" id="PF01554">
    <property type="entry name" value="MatE"/>
    <property type="match status" value="2"/>
</dbReference>
<reference evidence="14 15" key="1">
    <citation type="submission" date="2022-06" db="EMBL/GenBank/DDBJ databases">
        <title>Isolation of gut microbiota from human fecal samples.</title>
        <authorList>
            <person name="Pamer E.G."/>
            <person name="Barat B."/>
            <person name="Waligurski E."/>
            <person name="Medina S."/>
            <person name="Paddock L."/>
            <person name="Mostad J."/>
        </authorList>
    </citation>
    <scope>NUCLEOTIDE SEQUENCE [LARGE SCALE GENOMIC DNA]</scope>
    <source>
        <strain evidence="14 15">DFI.9.73</strain>
    </source>
</reference>
<evidence type="ECO:0000256" key="8">
    <source>
        <dbReference type="ARBA" id="ARBA00022692"/>
    </source>
</evidence>
<dbReference type="PIRSF" id="PIRSF006603">
    <property type="entry name" value="DinF"/>
    <property type="match status" value="1"/>
</dbReference>
<comment type="similarity">
    <text evidence="3">Belongs to the multi antimicrobial extrusion (MATE) (TC 2.A.66.1) family.</text>
</comment>
<accession>A0ABT1RUR9</accession>
<evidence type="ECO:0000256" key="10">
    <source>
        <dbReference type="ARBA" id="ARBA00023065"/>
    </source>
</evidence>
<dbReference type="EMBL" id="JANFZH010000001">
    <property type="protein sequence ID" value="MCQ4838385.1"/>
    <property type="molecule type" value="Genomic_DNA"/>
</dbReference>
<feature type="transmembrane region" description="Helical" evidence="13">
    <location>
        <begin position="290"/>
        <end position="310"/>
    </location>
</feature>
<dbReference type="Proteomes" id="UP001524473">
    <property type="component" value="Unassembled WGS sequence"/>
</dbReference>